<evidence type="ECO:0000313" key="2">
    <source>
        <dbReference type="EMBL" id="OOF94060.1"/>
    </source>
</evidence>
<accession>A0A1R3RI32</accession>
<reference evidence="4" key="2">
    <citation type="journal article" date="2017" name="Genome Biol.">
        <title>Comparative genomics reveals high biological diversity and specific adaptations in the industrially and medically important fungal genus Aspergillus.</title>
        <authorList>
            <person name="de Vries R.P."/>
            <person name="Riley R."/>
            <person name="Wiebenga A."/>
            <person name="Aguilar-Osorio G."/>
            <person name="Amillis S."/>
            <person name="Uchima C.A."/>
            <person name="Anderluh G."/>
            <person name="Asadollahi M."/>
            <person name="Askin M."/>
            <person name="Barry K."/>
            <person name="Battaglia E."/>
            <person name="Bayram O."/>
            <person name="Benocci T."/>
            <person name="Braus-Stromeyer S.A."/>
            <person name="Caldana C."/>
            <person name="Canovas D."/>
            <person name="Cerqueira G.C."/>
            <person name="Chen F."/>
            <person name="Chen W."/>
            <person name="Choi C."/>
            <person name="Clum A."/>
            <person name="Dos Santos R.A."/>
            <person name="Damasio A.R."/>
            <person name="Diallinas G."/>
            <person name="Emri T."/>
            <person name="Fekete E."/>
            <person name="Flipphi M."/>
            <person name="Freyberg S."/>
            <person name="Gallo A."/>
            <person name="Gournas C."/>
            <person name="Habgood R."/>
            <person name="Hainaut M."/>
            <person name="Harispe M.L."/>
            <person name="Henrissat B."/>
            <person name="Hilden K.S."/>
            <person name="Hope R."/>
            <person name="Hossain A."/>
            <person name="Karabika E."/>
            <person name="Karaffa L."/>
            <person name="Karanyi Z."/>
            <person name="Krasevec N."/>
            <person name="Kuo A."/>
            <person name="Kusch H."/>
            <person name="LaButti K."/>
            <person name="Lagendijk E.L."/>
            <person name="Lapidus A."/>
            <person name="Levasseur A."/>
            <person name="Lindquist E."/>
            <person name="Lipzen A."/>
            <person name="Logrieco A.F."/>
            <person name="MacCabe A."/>
            <person name="Maekelae M.R."/>
            <person name="Malavazi I."/>
            <person name="Melin P."/>
            <person name="Meyer V."/>
            <person name="Mielnichuk N."/>
            <person name="Miskei M."/>
            <person name="Molnar A.P."/>
            <person name="Mule G."/>
            <person name="Ngan C.Y."/>
            <person name="Orejas M."/>
            <person name="Orosz E."/>
            <person name="Ouedraogo J.P."/>
            <person name="Overkamp K.M."/>
            <person name="Park H.-S."/>
            <person name="Perrone G."/>
            <person name="Piumi F."/>
            <person name="Punt P.J."/>
            <person name="Ram A.F."/>
            <person name="Ramon A."/>
            <person name="Rauscher S."/>
            <person name="Record E."/>
            <person name="Riano-Pachon D.M."/>
            <person name="Robert V."/>
            <person name="Roehrig J."/>
            <person name="Ruller R."/>
            <person name="Salamov A."/>
            <person name="Salih N.S."/>
            <person name="Samson R.A."/>
            <person name="Sandor E."/>
            <person name="Sanguinetti M."/>
            <person name="Schuetze T."/>
            <person name="Sepcic K."/>
            <person name="Shelest E."/>
            <person name="Sherlock G."/>
            <person name="Sophianopoulou V."/>
            <person name="Squina F.M."/>
            <person name="Sun H."/>
            <person name="Susca A."/>
            <person name="Todd R.B."/>
            <person name="Tsang A."/>
            <person name="Unkles S.E."/>
            <person name="van de Wiele N."/>
            <person name="van Rossen-Uffink D."/>
            <person name="Oliveira J.V."/>
            <person name="Vesth T.C."/>
            <person name="Visser J."/>
            <person name="Yu J.-H."/>
            <person name="Zhou M."/>
            <person name="Andersen M.R."/>
            <person name="Archer D.B."/>
            <person name="Baker S.E."/>
            <person name="Benoit I."/>
            <person name="Brakhage A.A."/>
            <person name="Braus G.H."/>
            <person name="Fischer R."/>
            <person name="Frisvad J.C."/>
            <person name="Goldman G.H."/>
            <person name="Houbraken J."/>
            <person name="Oakley B."/>
            <person name="Pocsi I."/>
            <person name="Scazzocchio C."/>
            <person name="Seiboth B."/>
            <person name="vanKuyk P.A."/>
            <person name="Wortman J."/>
            <person name="Dyer P.S."/>
            <person name="Grigoriev I.V."/>
        </authorList>
    </citation>
    <scope>NUCLEOTIDE SEQUENCE [LARGE SCALE GENOMIC DNA]</scope>
    <source>
        <strain evidence="4">ITEM 5010</strain>
    </source>
</reference>
<dbReference type="Gene3D" id="3.40.630.30">
    <property type="match status" value="1"/>
</dbReference>
<dbReference type="VEuPathDB" id="FungiDB:ASPCADRAFT_406923"/>
<dbReference type="VEuPathDB" id="FungiDB:ASPCADRAFT_208662"/>
<evidence type="ECO:0000313" key="3">
    <source>
        <dbReference type="EMBL" id="OOF94130.1"/>
    </source>
</evidence>
<dbReference type="PANTHER" id="PTHR43792">
    <property type="entry name" value="GNAT FAMILY, PUTATIVE (AFU_ORTHOLOGUE AFUA_3G00765)-RELATED-RELATED"/>
    <property type="match status" value="1"/>
</dbReference>
<sequence length="204" mass="22621">MSTQNIQIRSDFSIQTPRLHLSYYIPSNPAHPAFLVHLWNTPEYIASSGQTSITDAASAQRYLENRVVPHYTRGYGMMLVHLKPHPDAPLDESTPIGNVSLWQGEPPNCYDAPDVGFCMLPEHQNQGYATEAAKALIERARRDWGVDGVFGFCSPKNAASYRVLEKIGLENRGVRKLRVFGGVESVVFTLPGMAADLMVYGVDP</sequence>
<dbReference type="GO" id="GO:0016747">
    <property type="term" value="F:acyltransferase activity, transferring groups other than amino-acyl groups"/>
    <property type="evidence" value="ECO:0007669"/>
    <property type="project" value="InterPro"/>
</dbReference>
<evidence type="ECO:0000259" key="1">
    <source>
        <dbReference type="PROSITE" id="PS51186"/>
    </source>
</evidence>
<dbReference type="OMA" id="YGVQKLG"/>
<evidence type="ECO:0000313" key="4">
    <source>
        <dbReference type="Proteomes" id="UP000188318"/>
    </source>
</evidence>
<feature type="domain" description="N-acetyltransferase" evidence="1">
    <location>
        <begin position="47"/>
        <end position="203"/>
    </location>
</feature>
<organism evidence="3 4">
    <name type="scientific">Aspergillus carbonarius (strain ITEM 5010)</name>
    <dbReference type="NCBI Taxonomy" id="602072"/>
    <lineage>
        <taxon>Eukaryota</taxon>
        <taxon>Fungi</taxon>
        <taxon>Dikarya</taxon>
        <taxon>Ascomycota</taxon>
        <taxon>Pezizomycotina</taxon>
        <taxon>Eurotiomycetes</taxon>
        <taxon>Eurotiomycetidae</taxon>
        <taxon>Eurotiales</taxon>
        <taxon>Aspergillaceae</taxon>
        <taxon>Aspergillus</taxon>
        <taxon>Aspergillus subgen. Circumdati</taxon>
    </lineage>
</organism>
<dbReference type="PROSITE" id="PS51186">
    <property type="entry name" value="GNAT"/>
    <property type="match status" value="1"/>
</dbReference>
<dbReference type="InterPro" id="IPR016181">
    <property type="entry name" value="Acyl_CoA_acyltransferase"/>
</dbReference>
<gene>
    <name evidence="2" type="ORF">ASPCADRAFT_208662</name>
    <name evidence="3" type="ORF">ASPCADRAFT_406923</name>
</gene>
<protein>
    <recommendedName>
        <fullName evidence="1">N-acetyltransferase domain-containing protein</fullName>
    </recommendedName>
</protein>
<dbReference type="EMBL" id="KV907502">
    <property type="protein sequence ID" value="OOF94130.1"/>
    <property type="molecule type" value="Genomic_DNA"/>
</dbReference>
<proteinExistence type="predicted"/>
<dbReference type="Proteomes" id="UP000188318">
    <property type="component" value="Unassembled WGS sequence"/>
</dbReference>
<dbReference type="OrthoDB" id="630895at2759"/>
<name>A0A1R3RI32_ASPC5</name>
<keyword evidence="4" id="KW-1185">Reference proteome</keyword>
<dbReference type="InterPro" id="IPR051531">
    <property type="entry name" value="N-acetyltransferase"/>
</dbReference>
<dbReference type="CDD" id="cd04301">
    <property type="entry name" value="NAT_SF"/>
    <property type="match status" value="1"/>
</dbReference>
<reference evidence="3" key="1">
    <citation type="submission" date="2016-12" db="EMBL/GenBank/DDBJ databases">
        <authorList>
            <consortium name="DOE Joint Genome Institute"/>
            <person name="Riley R."/>
            <person name="Kuo A."/>
            <person name="Sun H."/>
            <person name="Pangilinan J."/>
            <person name="Culley D."/>
            <person name="Salamov A."/>
            <person name="Magnuson J."/>
            <person name="Bruno K."/>
            <person name="Henrissat B."/>
            <person name="Berka R."/>
            <person name="Tsang A."/>
            <person name="Barry K."/>
            <person name="lapidus A."/>
            <person name="Martin J."/>
            <person name="Lindquist E."/>
            <person name="Wang Z."/>
            <person name="Baker S."/>
            <person name="Grigoriev I."/>
            <person name="Nordberg H.P."/>
            <person name="Cantor M.N."/>
            <person name="Hua S.X."/>
        </authorList>
    </citation>
    <scope>NUCLEOTIDE SEQUENCE [LARGE SCALE GENOMIC DNA]</scope>
    <source>
        <strain evidence="3">ITEM 5010</strain>
    </source>
</reference>
<dbReference type="STRING" id="602072.A0A1R3RI32"/>
<dbReference type="SUPFAM" id="SSF55729">
    <property type="entry name" value="Acyl-CoA N-acyltransferases (Nat)"/>
    <property type="match status" value="1"/>
</dbReference>
<dbReference type="AlphaFoldDB" id="A0A1R3RI32"/>
<dbReference type="PANTHER" id="PTHR43792:SF16">
    <property type="entry name" value="N-ACETYLTRANSFERASE DOMAIN-CONTAINING PROTEIN"/>
    <property type="match status" value="1"/>
</dbReference>
<dbReference type="Pfam" id="PF13302">
    <property type="entry name" value="Acetyltransf_3"/>
    <property type="match status" value="1"/>
</dbReference>
<dbReference type="EMBL" id="KV907502">
    <property type="protein sequence ID" value="OOF94060.1"/>
    <property type="molecule type" value="Genomic_DNA"/>
</dbReference>
<dbReference type="InterPro" id="IPR000182">
    <property type="entry name" value="GNAT_dom"/>
</dbReference>